<keyword evidence="4" id="KW-1185">Reference proteome</keyword>
<reference evidence="3" key="1">
    <citation type="submission" date="2022-05" db="EMBL/GenBank/DDBJ databases">
        <authorList>
            <person name="Colautti A."/>
            <person name="Iacumin L."/>
        </authorList>
    </citation>
    <scope>NUCLEOTIDE SEQUENCE</scope>
    <source>
        <strain evidence="3">SK 55</strain>
    </source>
</reference>
<sequence>MRKWIILLGVVFLTACGGQQQSNPSYEETKKMVTDTMQTEEGKKVMRQMLSDPEFKELLILEQDDVKSSIENTLLSKDAEKFWKDTFKDPTFSETFAKSMKEQQQEIMTDLMKDASFQKELETFFGQPDMQKQLETILQSATMRKEIEEIVEETVDSPLLKTKWQELIKAAGLAEEEEQKSKAAGDSGGGAKKEEGKQ</sequence>
<evidence type="ECO:0000313" key="4">
    <source>
        <dbReference type="Proteomes" id="UP001152173"/>
    </source>
</evidence>
<dbReference type="Proteomes" id="UP001152173">
    <property type="component" value="Unassembled WGS sequence"/>
</dbReference>
<feature type="domain" description="Spore germination GerD central core" evidence="2">
    <location>
        <begin position="59"/>
        <end position="171"/>
    </location>
</feature>
<dbReference type="InterPro" id="IPR041262">
    <property type="entry name" value="GerD_central"/>
</dbReference>
<dbReference type="RefSeq" id="WP_269926768.1">
    <property type="nucleotide sequence ID" value="NZ_JAMKBJ010000008.1"/>
</dbReference>
<protein>
    <submittedName>
        <fullName evidence="3">Spore germination lipoprotein GerD</fullName>
    </submittedName>
</protein>
<proteinExistence type="predicted"/>
<keyword evidence="3" id="KW-0449">Lipoprotein</keyword>
<name>A0A9X3LGX9_9BACL</name>
<dbReference type="EMBL" id="JAMKBJ010000008">
    <property type="protein sequence ID" value="MCZ8537701.1"/>
    <property type="molecule type" value="Genomic_DNA"/>
</dbReference>
<evidence type="ECO:0000256" key="1">
    <source>
        <dbReference type="SAM" id="MobiDB-lite"/>
    </source>
</evidence>
<organism evidence="3 4">
    <name type="scientific">Paenisporosarcina quisquiliarum</name>
    <dbReference type="NCBI Taxonomy" id="365346"/>
    <lineage>
        <taxon>Bacteria</taxon>
        <taxon>Bacillati</taxon>
        <taxon>Bacillota</taxon>
        <taxon>Bacilli</taxon>
        <taxon>Bacillales</taxon>
        <taxon>Caryophanaceae</taxon>
        <taxon>Paenisporosarcina</taxon>
    </lineage>
</organism>
<gene>
    <name evidence="3" type="primary">gerD</name>
    <name evidence="3" type="ORF">M9R32_10945</name>
</gene>
<comment type="caution">
    <text evidence="3">The sequence shown here is derived from an EMBL/GenBank/DDBJ whole genome shotgun (WGS) entry which is preliminary data.</text>
</comment>
<dbReference type="Pfam" id="PF17898">
    <property type="entry name" value="GerD"/>
    <property type="match status" value="1"/>
</dbReference>
<evidence type="ECO:0000259" key="2">
    <source>
        <dbReference type="Pfam" id="PF17898"/>
    </source>
</evidence>
<feature type="region of interest" description="Disordered" evidence="1">
    <location>
        <begin position="173"/>
        <end position="198"/>
    </location>
</feature>
<dbReference type="NCBIfam" id="NF040801">
    <property type="entry name" value="spore_GerD"/>
    <property type="match status" value="1"/>
</dbReference>
<evidence type="ECO:0000313" key="3">
    <source>
        <dbReference type="EMBL" id="MCZ8537701.1"/>
    </source>
</evidence>
<dbReference type="AlphaFoldDB" id="A0A9X3LGX9"/>
<dbReference type="PROSITE" id="PS51257">
    <property type="entry name" value="PROKAR_LIPOPROTEIN"/>
    <property type="match status" value="1"/>
</dbReference>
<accession>A0A9X3LGX9</accession>